<proteinExistence type="predicted"/>
<dbReference type="AlphaFoldDB" id="I0R5B8"/>
<evidence type="ECO:0000256" key="1">
    <source>
        <dbReference type="SAM" id="MobiDB-lite"/>
    </source>
</evidence>
<feature type="compositionally biased region" description="Basic and acidic residues" evidence="1">
    <location>
        <begin position="278"/>
        <end position="300"/>
    </location>
</feature>
<protein>
    <submittedName>
        <fullName evidence="2">Uncharacterized protein</fullName>
    </submittedName>
</protein>
<feature type="compositionally biased region" description="Basic and acidic residues" evidence="1">
    <location>
        <begin position="341"/>
        <end position="398"/>
    </location>
</feature>
<dbReference type="EMBL" id="AJGH01000111">
    <property type="protein sequence ID" value="EIC94876.1"/>
    <property type="molecule type" value="Genomic_DNA"/>
</dbReference>
<keyword evidence="3" id="KW-1185">Reference proteome</keyword>
<dbReference type="OrthoDB" id="2875909at2"/>
<evidence type="ECO:0000313" key="3">
    <source>
        <dbReference type="Proteomes" id="UP000005039"/>
    </source>
</evidence>
<reference evidence="2 3" key="1">
    <citation type="submission" date="2012-03" db="EMBL/GenBank/DDBJ databases">
        <authorList>
            <person name="Durkin A.S."/>
            <person name="McCorrison J."/>
            <person name="Torralba M."/>
            <person name="Gillis M."/>
            <person name="Methe B."/>
            <person name="Sutton G."/>
            <person name="Nelson K.E."/>
        </authorList>
    </citation>
    <scope>NUCLEOTIDE SEQUENCE [LARGE SCALE GENOMIC DNA]</scope>
    <source>
        <strain evidence="2 3">F0468</strain>
    </source>
</reference>
<dbReference type="PATRIC" id="fig|1095750.3.peg.2323"/>
<accession>I0R5B8</accession>
<name>I0R5B8_9FIRM</name>
<feature type="region of interest" description="Disordered" evidence="1">
    <location>
        <begin position="278"/>
        <end position="314"/>
    </location>
</feature>
<evidence type="ECO:0000313" key="2">
    <source>
        <dbReference type="EMBL" id="EIC94876.1"/>
    </source>
</evidence>
<feature type="region of interest" description="Disordered" evidence="1">
    <location>
        <begin position="333"/>
        <end position="410"/>
    </location>
</feature>
<dbReference type="eggNOG" id="COG0827">
    <property type="taxonomic scope" value="Bacteria"/>
</dbReference>
<dbReference type="Proteomes" id="UP000005039">
    <property type="component" value="Unassembled WGS sequence"/>
</dbReference>
<organism evidence="2 3">
    <name type="scientific">Lachnoanaerobaculum saburreum F0468</name>
    <dbReference type="NCBI Taxonomy" id="1095750"/>
    <lineage>
        <taxon>Bacteria</taxon>
        <taxon>Bacillati</taxon>
        <taxon>Bacillota</taxon>
        <taxon>Clostridia</taxon>
        <taxon>Lachnospirales</taxon>
        <taxon>Lachnospiraceae</taxon>
        <taxon>Lachnoanaerobaculum</taxon>
    </lineage>
</organism>
<sequence length="646" mass="74937">MRVNDFLNISEHIKEYILRSSKNYIKLLGVIGNNHRYRFIDQLSIFDRRPSATACGKFDFWREQFNRTVMRGEKGIPILCDYGNFKRVEYVFDVSQTVSRNNELNEVSLWQFDRADDLGVLRELIEENGFEYSKDSILENIFTLSRIYSDDKISTLSNELRIFDEDRNSFGKFVRDSVAVAYAKRLGIKYPILQKNVEENLRHLDPISLSMLGEMVLDTTREMISKTISKSKEIKNKVLTNQRDAGHNKNDNKMENNNIDIGWMDNVLRRDDKNGYEQDERVFRDERHTGNFSENQRENLGRAGETDGVSESDLLRDEARLLDREREPGEIRDVGCILSGEESREASHGYAERSDSAYPKRETENDGQDGNDRGNETDESEGIRTDGEQSELFAERNGDQGVRGNLTKRHLTDMREGAEKAPFFYSKDNPSDLMTKEMLERVLGLYAQEDVALVDKEVHAAYIIPFRSNWTWYMTEYDRESGDAFGLVLGIESEWGYFNLNELKELNAQRLALEDFPKTFREIRDTKLVKQMSEEEIDSAFNGQLSSEDKQREQEILYLKDEMGISYEEAEQFIDDRVRAVGTHIEGKGLEAIAKEVSEDEKIAIKVGTEFVPADKFEISYIKLLEMQSAVLVYQIIINCYKPHWF</sequence>
<gene>
    <name evidence="2" type="ORF">HMPREF9970_0145</name>
</gene>
<comment type="caution">
    <text evidence="2">The sequence shown here is derived from an EMBL/GenBank/DDBJ whole genome shotgun (WGS) entry which is preliminary data.</text>
</comment>